<dbReference type="AlphaFoldDB" id="A0A7Y0Q2M0"/>
<sequence length="166" mass="18696">MSKDEAWLPGSKGGPDVKTENAQPIDSKTDNRRRDSLPIGAVSVGDGPEPGSGSRDIHIKPPDGHGGAIQLNIQGQAESQSQWQVQGQLQLMAQWQTQAQAQWQELHQLLAQVVAQLQAQHQYQDQWQTQWQWQLQLILLLLLDDHHGDRHKTLREVQELLANQKS</sequence>
<accession>A0A7Y0Q2M0</accession>
<evidence type="ECO:0000256" key="1">
    <source>
        <dbReference type="SAM" id="MobiDB-lite"/>
    </source>
</evidence>
<gene>
    <name evidence="2" type="ORF">HIJ39_06760</name>
</gene>
<name>A0A7Y0Q2M0_9FIRM</name>
<proteinExistence type="predicted"/>
<evidence type="ECO:0000313" key="3">
    <source>
        <dbReference type="Proteomes" id="UP000533476"/>
    </source>
</evidence>
<evidence type="ECO:0000313" key="2">
    <source>
        <dbReference type="EMBL" id="NMP22051.1"/>
    </source>
</evidence>
<reference evidence="2 3" key="1">
    <citation type="submission" date="2020-04" db="EMBL/GenBank/DDBJ databases">
        <authorList>
            <person name="Zhang R."/>
            <person name="Schippers A."/>
        </authorList>
    </citation>
    <scope>NUCLEOTIDE SEQUENCE [LARGE SCALE GENOMIC DNA]</scope>
    <source>
        <strain evidence="2 3">DSM 109850</strain>
    </source>
</reference>
<dbReference type="EMBL" id="JABBVZ010000016">
    <property type="protein sequence ID" value="NMP22051.1"/>
    <property type="molecule type" value="Genomic_DNA"/>
</dbReference>
<feature type="compositionally biased region" description="Basic and acidic residues" evidence="1">
    <location>
        <begin position="27"/>
        <end position="36"/>
    </location>
</feature>
<organism evidence="2 3">
    <name type="scientific">Sulfobacillus harzensis</name>
    <dbReference type="NCBI Taxonomy" id="2729629"/>
    <lineage>
        <taxon>Bacteria</taxon>
        <taxon>Bacillati</taxon>
        <taxon>Bacillota</taxon>
        <taxon>Clostridia</taxon>
        <taxon>Eubacteriales</taxon>
        <taxon>Clostridiales Family XVII. Incertae Sedis</taxon>
        <taxon>Sulfobacillus</taxon>
    </lineage>
</organism>
<dbReference type="Proteomes" id="UP000533476">
    <property type="component" value="Unassembled WGS sequence"/>
</dbReference>
<feature type="region of interest" description="Disordered" evidence="1">
    <location>
        <begin position="1"/>
        <end position="69"/>
    </location>
</feature>
<dbReference type="RefSeq" id="WP_169098015.1">
    <property type="nucleotide sequence ID" value="NZ_JABBVZ010000016.1"/>
</dbReference>
<comment type="caution">
    <text evidence="2">The sequence shown here is derived from an EMBL/GenBank/DDBJ whole genome shotgun (WGS) entry which is preliminary data.</text>
</comment>
<keyword evidence="3" id="KW-1185">Reference proteome</keyword>
<protein>
    <submittedName>
        <fullName evidence="2">Uncharacterized protein</fullName>
    </submittedName>
</protein>